<evidence type="ECO:0000256" key="3">
    <source>
        <dbReference type="ARBA" id="ARBA00022691"/>
    </source>
</evidence>
<dbReference type="OrthoDB" id="9810297at2"/>
<comment type="similarity">
    <text evidence="5">Belongs to the class I-like SAM-binding methyltransferase superfamily. RsmB/NOP family.</text>
</comment>
<feature type="domain" description="SAM-dependent MTase RsmB/NOP-type" evidence="7">
    <location>
        <begin position="207"/>
        <end position="487"/>
    </location>
</feature>
<dbReference type="Gene3D" id="1.10.940.10">
    <property type="entry name" value="NusB-like"/>
    <property type="match status" value="1"/>
</dbReference>
<dbReference type="InterPro" id="IPR001678">
    <property type="entry name" value="MeTrfase_RsmB-F_NOP2_dom"/>
</dbReference>
<gene>
    <name evidence="8" type="ORF">SAMN05428963_11953</name>
</gene>
<dbReference type="STRING" id="1365950.SAMN05428963_11953"/>
<feature type="binding site" evidence="5">
    <location>
        <position position="346"/>
    </location>
    <ligand>
        <name>S-adenosyl-L-methionine</name>
        <dbReference type="ChEBI" id="CHEBI:59789"/>
    </ligand>
</feature>
<dbReference type="GO" id="GO:0003723">
    <property type="term" value="F:RNA binding"/>
    <property type="evidence" value="ECO:0007669"/>
    <property type="project" value="UniProtKB-UniRule"/>
</dbReference>
<reference evidence="8 9" key="1">
    <citation type="submission" date="2017-02" db="EMBL/GenBank/DDBJ databases">
        <authorList>
            <person name="Peterson S.W."/>
        </authorList>
    </citation>
    <scope>NUCLEOTIDE SEQUENCE [LARGE SCALE GENOMIC DNA]</scope>
    <source>
        <strain evidence="8 9">USBA 369</strain>
    </source>
</reference>
<dbReference type="Pfam" id="PF01189">
    <property type="entry name" value="Methyltr_RsmB-F"/>
    <property type="match status" value="1"/>
</dbReference>
<dbReference type="GO" id="GO:0008173">
    <property type="term" value="F:RNA methyltransferase activity"/>
    <property type="evidence" value="ECO:0007669"/>
    <property type="project" value="InterPro"/>
</dbReference>
<keyword evidence="2 5" id="KW-0808">Transferase</keyword>
<feature type="binding site" evidence="5">
    <location>
        <position position="320"/>
    </location>
    <ligand>
        <name>S-adenosyl-L-methionine</name>
        <dbReference type="ChEBI" id="CHEBI:59789"/>
    </ligand>
</feature>
<evidence type="ECO:0000313" key="9">
    <source>
        <dbReference type="Proteomes" id="UP000190135"/>
    </source>
</evidence>
<dbReference type="InterPro" id="IPR006027">
    <property type="entry name" value="NusB_RsmB_TIM44"/>
</dbReference>
<keyword evidence="4 5" id="KW-0694">RNA-binding</keyword>
<feature type="region of interest" description="Disordered" evidence="6">
    <location>
        <begin position="17"/>
        <end position="50"/>
    </location>
</feature>
<proteinExistence type="inferred from homology"/>
<dbReference type="EMBL" id="FUXL01000019">
    <property type="protein sequence ID" value="SKA35521.1"/>
    <property type="molecule type" value="Genomic_DNA"/>
</dbReference>
<evidence type="ECO:0000313" key="8">
    <source>
        <dbReference type="EMBL" id="SKA35521.1"/>
    </source>
</evidence>
<dbReference type="InterPro" id="IPR049560">
    <property type="entry name" value="MeTrfase_RsmB-F_NOP2_cat"/>
</dbReference>
<accession>A0A1T4T5I6</accession>
<dbReference type="InterPro" id="IPR035926">
    <property type="entry name" value="NusB-like_sf"/>
</dbReference>
<sequence length="488" mass="50441">MVGGGTALLAPALEGAVGLSAPRGGPASKDRQTSKGRPKSGPSHVEPAAEARPGLAVRMAAAKLLSAVVDSRVSADGLTDPAGGHPAFRALDARDQGLVKAILVTALRFRGTIGAALEGCLDRPLPAGALSLAHLLHVGAAQILHLDVPDSAAVDLAVAAALADPRNRRFSGLVNAVLRRVSREKAELLAAADPRRDTPAWLYERLVAAYGEEEATAIATLHRLPAPLDLSVKSDPERWARELGGIVLPTGSVRLAELSGPVTALPGFEDGEWWVQDAAAALPARLFRAMGGKRIADLCAAPGGKTAQLAAAGAKVTALDLSASRRKRLDGNLARLRLDAETLVQDLRTYQPETLFDGVLLDAPCSSTGTIRRHPDVAYTKGPEEIEKLAGVQAGLLDAAAALVAPGGTLVFSNCSLDPVEGEGVARSFLAAHADFALDAVAAAELPGLEAAVTQEGFVRTTPATLRLSTPALSGLDGFFAARFVKNS</sequence>
<dbReference type="Pfam" id="PF01029">
    <property type="entry name" value="NusB"/>
    <property type="match status" value="1"/>
</dbReference>
<dbReference type="AlphaFoldDB" id="A0A1T4T5I6"/>
<dbReference type="GO" id="GO:0006355">
    <property type="term" value="P:regulation of DNA-templated transcription"/>
    <property type="evidence" value="ECO:0007669"/>
    <property type="project" value="InterPro"/>
</dbReference>
<dbReference type="GO" id="GO:0001510">
    <property type="term" value="P:RNA methylation"/>
    <property type="evidence" value="ECO:0007669"/>
    <property type="project" value="InterPro"/>
</dbReference>
<organism evidence="8 9">
    <name type="scientific">Consotaella salsifontis</name>
    <dbReference type="NCBI Taxonomy" id="1365950"/>
    <lineage>
        <taxon>Bacteria</taxon>
        <taxon>Pseudomonadati</taxon>
        <taxon>Pseudomonadota</taxon>
        <taxon>Alphaproteobacteria</taxon>
        <taxon>Hyphomicrobiales</taxon>
        <taxon>Aurantimonadaceae</taxon>
        <taxon>Consotaella</taxon>
    </lineage>
</organism>
<evidence type="ECO:0000259" key="7">
    <source>
        <dbReference type="PROSITE" id="PS51686"/>
    </source>
</evidence>
<evidence type="ECO:0000256" key="2">
    <source>
        <dbReference type="ARBA" id="ARBA00022679"/>
    </source>
</evidence>
<keyword evidence="1 5" id="KW-0489">Methyltransferase</keyword>
<feature type="binding site" evidence="5">
    <location>
        <begin position="299"/>
        <end position="305"/>
    </location>
    <ligand>
        <name>S-adenosyl-L-methionine</name>
        <dbReference type="ChEBI" id="CHEBI:59789"/>
    </ligand>
</feature>
<dbReference type="Proteomes" id="UP000190135">
    <property type="component" value="Unassembled WGS sequence"/>
</dbReference>
<dbReference type="PANTHER" id="PTHR22807:SF61">
    <property type="entry name" value="NOL1_NOP2_SUN FAMILY PROTEIN _ ANTITERMINATION NUSB DOMAIN-CONTAINING PROTEIN"/>
    <property type="match status" value="1"/>
</dbReference>
<name>A0A1T4T5I6_9HYPH</name>
<dbReference type="InterPro" id="IPR029063">
    <property type="entry name" value="SAM-dependent_MTases_sf"/>
</dbReference>
<evidence type="ECO:0000256" key="4">
    <source>
        <dbReference type="ARBA" id="ARBA00022884"/>
    </source>
</evidence>
<dbReference type="Gene3D" id="3.40.50.150">
    <property type="entry name" value="Vaccinia Virus protein VP39"/>
    <property type="match status" value="1"/>
</dbReference>
<keyword evidence="9" id="KW-1185">Reference proteome</keyword>
<dbReference type="PANTHER" id="PTHR22807">
    <property type="entry name" value="NOP2 YEAST -RELATED NOL1/NOP2/FMU SUN DOMAIN-CONTAINING"/>
    <property type="match status" value="1"/>
</dbReference>
<dbReference type="SUPFAM" id="SSF48013">
    <property type="entry name" value="NusB-like"/>
    <property type="match status" value="1"/>
</dbReference>
<protein>
    <submittedName>
        <fullName evidence="8">16S rRNA (Cytosine967-C5)-methyltransferase</fullName>
    </submittedName>
</protein>
<feature type="binding site" evidence="5">
    <location>
        <position position="362"/>
    </location>
    <ligand>
        <name>S-adenosyl-L-methionine</name>
        <dbReference type="ChEBI" id="CHEBI:59789"/>
    </ligand>
</feature>
<dbReference type="PROSITE" id="PS51686">
    <property type="entry name" value="SAM_MT_RSMB_NOP"/>
    <property type="match status" value="1"/>
</dbReference>
<dbReference type="SUPFAM" id="SSF53335">
    <property type="entry name" value="S-adenosyl-L-methionine-dependent methyltransferases"/>
    <property type="match status" value="1"/>
</dbReference>
<evidence type="ECO:0000256" key="1">
    <source>
        <dbReference type="ARBA" id="ARBA00022603"/>
    </source>
</evidence>
<dbReference type="PRINTS" id="PR02008">
    <property type="entry name" value="RCMTFAMILY"/>
</dbReference>
<feature type="active site" description="Nucleophile" evidence="5">
    <location>
        <position position="415"/>
    </location>
</feature>
<evidence type="ECO:0000256" key="6">
    <source>
        <dbReference type="SAM" id="MobiDB-lite"/>
    </source>
</evidence>
<evidence type="ECO:0000256" key="5">
    <source>
        <dbReference type="PROSITE-ProRule" id="PRU01023"/>
    </source>
</evidence>
<dbReference type="InterPro" id="IPR023267">
    <property type="entry name" value="RCMT"/>
</dbReference>
<dbReference type="FunFam" id="3.40.50.150:FF:000257">
    <property type="entry name" value="16S rRNA methyltransferase"/>
    <property type="match status" value="1"/>
</dbReference>
<keyword evidence="3 5" id="KW-0949">S-adenosyl-L-methionine</keyword>
<dbReference type="CDD" id="cd02440">
    <property type="entry name" value="AdoMet_MTases"/>
    <property type="match status" value="1"/>
</dbReference>